<reference evidence="11" key="3">
    <citation type="submission" date="2018-12" db="EMBL/GenBank/DDBJ databases">
        <title>G10K-VGP greater horseshoe bat female genome, primary haplotype.</title>
        <authorList>
            <person name="Teeling E."/>
            <person name="Myers G."/>
            <person name="Vernes S."/>
            <person name="Pippel M."/>
            <person name="Winkler S."/>
            <person name="Fedrigo O."/>
            <person name="Rhie A."/>
            <person name="Koren S."/>
            <person name="Phillippy A."/>
            <person name="Lewin H."/>
            <person name="Damas J."/>
            <person name="Howe K."/>
            <person name="Mountcastle J."/>
            <person name="Jarvis E.D."/>
        </authorList>
    </citation>
    <scope>NUCLEOTIDE SEQUENCE [LARGE SCALE GENOMIC DNA]</scope>
</reference>
<dbReference type="RefSeq" id="XP_032979951.1">
    <property type="nucleotide sequence ID" value="XM_033124060.1"/>
</dbReference>
<feature type="transmembrane region" description="Helical" evidence="9">
    <location>
        <begin position="52"/>
        <end position="69"/>
    </location>
</feature>
<accession>A0A671EYG2</accession>
<dbReference type="InterPro" id="IPR009653">
    <property type="entry name" value="Ksh1"/>
</dbReference>
<evidence type="ECO:0000256" key="7">
    <source>
        <dbReference type="ARBA" id="ARBA00023034"/>
    </source>
</evidence>
<protein>
    <recommendedName>
        <fullName evidence="9">Protein kish</fullName>
    </recommendedName>
</protein>
<reference evidence="10 11" key="2">
    <citation type="journal article" date="2018" name="Annu Rev Anim Biosci">
        <title>Bat Biology, Genomes, and the Bat1K Project: To Generate Chromosome-Level Genomes for All Living Bat Species.</title>
        <authorList>
            <person name="Teeling E.C."/>
            <person name="Vernes S.C."/>
            <person name="Davalos L.M."/>
            <person name="Ray D.A."/>
            <person name="Gilbert M.T.P."/>
            <person name="Myers E."/>
        </authorList>
    </citation>
    <scope>NUCLEOTIDE SEQUENCE</scope>
</reference>
<evidence type="ECO:0000313" key="10">
    <source>
        <dbReference type="Ensembl" id="ENSRFEP00010018330.1"/>
    </source>
</evidence>
<organism evidence="10 11">
    <name type="scientific">Rhinolophus ferrumequinum</name>
    <name type="common">Greater horseshoe bat</name>
    <dbReference type="NCBI Taxonomy" id="59479"/>
    <lineage>
        <taxon>Eukaryota</taxon>
        <taxon>Metazoa</taxon>
        <taxon>Chordata</taxon>
        <taxon>Craniata</taxon>
        <taxon>Vertebrata</taxon>
        <taxon>Euteleostomi</taxon>
        <taxon>Mammalia</taxon>
        <taxon>Eutheria</taxon>
        <taxon>Laurasiatheria</taxon>
        <taxon>Chiroptera</taxon>
        <taxon>Yinpterochiroptera</taxon>
        <taxon>Rhinolophoidea</taxon>
        <taxon>Rhinolophidae</taxon>
        <taxon>Rhinolophinae</taxon>
        <taxon>Rhinolophus</taxon>
    </lineage>
</organism>
<evidence type="ECO:0000256" key="8">
    <source>
        <dbReference type="ARBA" id="ARBA00023136"/>
    </source>
</evidence>
<proteinExistence type="inferred from homology"/>
<comment type="similarity">
    <text evidence="3 9">Belongs to the KISH family.</text>
</comment>
<dbReference type="InterPro" id="IPR051523">
    <property type="entry name" value="KISH_domain"/>
</dbReference>
<keyword evidence="6 9" id="KW-1133">Transmembrane helix</keyword>
<keyword evidence="4 9" id="KW-0812">Transmembrane</keyword>
<evidence type="ECO:0000256" key="2">
    <source>
        <dbReference type="ARBA" id="ARBA00004614"/>
    </source>
</evidence>
<reference evidence="10" key="5">
    <citation type="submission" date="2025-09" db="UniProtKB">
        <authorList>
            <consortium name="Ensembl"/>
        </authorList>
    </citation>
    <scope>IDENTIFICATION</scope>
</reference>
<feature type="transmembrane region" description="Helical" evidence="9">
    <location>
        <begin position="12"/>
        <end position="32"/>
    </location>
</feature>
<sequence length="71" mass="7866">MSSIFNFQSMLAIILLFLCTCACISSLAPSLLDINKAGLLGMFWKCARIECMSPYVAVCCIVMAFNILFMQ</sequence>
<evidence type="ECO:0000256" key="6">
    <source>
        <dbReference type="ARBA" id="ARBA00022989"/>
    </source>
</evidence>
<keyword evidence="11" id="KW-1185">Reference proteome</keyword>
<keyword evidence="5" id="KW-0732">Signal</keyword>
<dbReference type="KEGG" id="rfq:117032491"/>
<reference evidence="10 11" key="1">
    <citation type="journal article" date="2015" name="Annu Rev Anim Biosci">
        <title>The Genome 10K Project: a way forward.</title>
        <authorList>
            <person name="Koepfli K.P."/>
            <person name="Paten B."/>
            <person name="O'Brien S.J."/>
            <person name="Koepfli K.P."/>
            <person name="Paten B."/>
            <person name="Antunes A."/>
            <person name="Belov K."/>
            <person name="Bustamante C."/>
            <person name="Castoe T.A."/>
            <person name="Clawson H."/>
            <person name="Crawford A.J."/>
            <person name="Diekhans M."/>
            <person name="Distel D."/>
            <person name="Durbin R."/>
            <person name="Earl D."/>
            <person name="Fujita M.K."/>
            <person name="Gamble T."/>
            <person name="Georges A."/>
            <person name="Gemmell N."/>
            <person name="Gilbert M.T."/>
            <person name="Graves J.M."/>
            <person name="Green R.E."/>
            <person name="Hickey G."/>
            <person name="Jarvis E.D."/>
            <person name="Johnson W."/>
            <person name="Komissarov A."/>
            <person name="Korf I."/>
            <person name="Kuhn R."/>
            <person name="Larkin D.M."/>
            <person name="Lewin H."/>
            <person name="Lopez J.V."/>
            <person name="Ma J."/>
            <person name="Marques-Bonet T."/>
            <person name="Miller W."/>
            <person name="Murphy R."/>
            <person name="Pevzner P."/>
            <person name="Shapiro B."/>
            <person name="Steiner C."/>
            <person name="Tamazian G."/>
            <person name="Venkatesh B."/>
            <person name="Wang J."/>
            <person name="Wayne R."/>
            <person name="Wiley E."/>
            <person name="Yang H."/>
            <person name="Zhang G."/>
            <person name="Haussler D."/>
            <person name="Ryder O."/>
            <person name="O'Brien S.J."/>
        </authorList>
    </citation>
    <scope>NUCLEOTIDE SEQUENCE</scope>
</reference>
<keyword evidence="7" id="KW-0333">Golgi apparatus</keyword>
<dbReference type="GeneTree" id="ENSGT00940000155186"/>
<evidence type="ECO:0000256" key="1">
    <source>
        <dbReference type="ARBA" id="ARBA00002154"/>
    </source>
</evidence>
<evidence type="ECO:0000256" key="3">
    <source>
        <dbReference type="ARBA" id="ARBA00008961"/>
    </source>
</evidence>
<dbReference type="OMA" id="CKCARIG"/>
<evidence type="ECO:0000256" key="5">
    <source>
        <dbReference type="ARBA" id="ARBA00022729"/>
    </source>
</evidence>
<reference evidence="10" key="4">
    <citation type="submission" date="2025-08" db="UniProtKB">
        <authorList>
            <consortium name="Ensembl"/>
        </authorList>
    </citation>
    <scope>IDENTIFICATION</scope>
</reference>
<comment type="subcellular location">
    <subcellularLocation>
        <location evidence="2">Golgi apparatus membrane</location>
        <topology evidence="2">Single-pass type I membrane protein</topology>
    </subcellularLocation>
</comment>
<dbReference type="GO" id="GO:0000139">
    <property type="term" value="C:Golgi membrane"/>
    <property type="evidence" value="ECO:0007669"/>
    <property type="project" value="UniProtKB-SubCell"/>
</dbReference>
<name>A0A671EYG2_RHIFE</name>
<gene>
    <name evidence="10" type="primary">LOC117032491</name>
</gene>
<comment type="function">
    <text evidence="1 9">Involved in the early part of the secretory pathway.</text>
</comment>
<keyword evidence="8 9" id="KW-0472">Membrane</keyword>
<dbReference type="Pfam" id="PF06842">
    <property type="entry name" value="DUF1242"/>
    <property type="match status" value="1"/>
</dbReference>
<comment type="caution">
    <text evidence="9">Lacks conserved residue(s) required for the propagation of feature annotation.</text>
</comment>
<evidence type="ECO:0000256" key="9">
    <source>
        <dbReference type="RuleBase" id="RU910717"/>
    </source>
</evidence>
<dbReference type="GeneID" id="117032491"/>
<dbReference type="Ensembl" id="ENSRFET00010019980.1">
    <property type="protein sequence ID" value="ENSRFEP00010018330.1"/>
    <property type="gene ID" value="ENSRFEG00010012417.1"/>
</dbReference>
<evidence type="ECO:0000256" key="4">
    <source>
        <dbReference type="ARBA" id="ARBA00022692"/>
    </source>
</evidence>
<dbReference type="Proteomes" id="UP000472240">
    <property type="component" value="Chromosome 12"/>
</dbReference>
<dbReference type="PANTHER" id="PTHR13229">
    <property type="entry name" value="PROTEIN KISH-A"/>
    <property type="match status" value="1"/>
</dbReference>
<dbReference type="InParanoid" id="A0A671EYG2"/>
<dbReference type="OrthoDB" id="10034655at2759"/>
<dbReference type="AlphaFoldDB" id="A0A671EYG2"/>
<evidence type="ECO:0000313" key="11">
    <source>
        <dbReference type="Proteomes" id="UP000472240"/>
    </source>
</evidence>